<protein>
    <submittedName>
        <fullName evidence="4">D-lactate dehydrogenase</fullName>
        <ecNumber evidence="4">1.1.1.28</ecNumber>
    </submittedName>
</protein>
<proteinExistence type="inferred from homology"/>
<dbReference type="PANTHER" id="PTHR43026:SF1">
    <property type="entry name" value="2-HYDROXYACID DEHYDROGENASE HOMOLOG 1-RELATED"/>
    <property type="match status" value="1"/>
</dbReference>
<evidence type="ECO:0000256" key="2">
    <source>
        <dbReference type="ARBA" id="ARBA00023027"/>
    </source>
</evidence>
<dbReference type="GO" id="GO:0008720">
    <property type="term" value="F:D-lactate dehydrogenase (NAD+) activity"/>
    <property type="evidence" value="ECO:0007669"/>
    <property type="project" value="UniProtKB-EC"/>
</dbReference>
<dbReference type="EC" id="1.1.1.28" evidence="4"/>
<keyword evidence="2" id="KW-0520">NAD</keyword>
<organism evidence="4 5">
    <name type="scientific">Salmonella enterica subsp. arizonae</name>
    <dbReference type="NCBI Taxonomy" id="59203"/>
    <lineage>
        <taxon>Bacteria</taxon>
        <taxon>Pseudomonadati</taxon>
        <taxon>Pseudomonadota</taxon>
        <taxon>Gammaproteobacteria</taxon>
        <taxon>Enterobacterales</taxon>
        <taxon>Enterobacteriaceae</taxon>
        <taxon>Salmonella</taxon>
    </lineage>
</organism>
<comment type="similarity">
    <text evidence="1">Belongs to the D-isomer specific 2-hydroxyacid dehydrogenase family.</text>
</comment>
<accession>A0A2X4TBU0</accession>
<dbReference type="Gene3D" id="3.40.50.720">
    <property type="entry name" value="NAD(P)-binding Rossmann-like Domain"/>
    <property type="match status" value="1"/>
</dbReference>
<dbReference type="GO" id="GO:0051287">
    <property type="term" value="F:NAD binding"/>
    <property type="evidence" value="ECO:0007669"/>
    <property type="project" value="InterPro"/>
</dbReference>
<dbReference type="PANTHER" id="PTHR43026">
    <property type="entry name" value="2-HYDROXYACID DEHYDROGENASE HOMOLOG 1-RELATED"/>
    <property type="match status" value="1"/>
</dbReference>
<dbReference type="InterPro" id="IPR036291">
    <property type="entry name" value="NAD(P)-bd_dom_sf"/>
</dbReference>
<feature type="domain" description="D-isomer specific 2-hydroxyacid dehydrogenase NAD-binding" evidence="3">
    <location>
        <begin position="2"/>
        <end position="37"/>
    </location>
</feature>
<dbReference type="InterPro" id="IPR006140">
    <property type="entry name" value="D-isomer_DH_NAD-bd"/>
</dbReference>
<evidence type="ECO:0000256" key="1">
    <source>
        <dbReference type="ARBA" id="ARBA00005854"/>
    </source>
</evidence>
<keyword evidence="4" id="KW-0560">Oxidoreductase</keyword>
<evidence type="ECO:0000313" key="4">
    <source>
        <dbReference type="EMBL" id="SQI24806.1"/>
    </source>
</evidence>
<dbReference type="SUPFAM" id="SSF51735">
    <property type="entry name" value="NAD(P)-binding Rossmann-fold domains"/>
    <property type="match status" value="1"/>
</dbReference>
<name>A0A2X4TBU0_SALER</name>
<gene>
    <name evidence="4" type="primary">ldhA_2</name>
    <name evidence="4" type="ORF">NCTC7307_02834</name>
</gene>
<evidence type="ECO:0000259" key="3">
    <source>
        <dbReference type="Pfam" id="PF02826"/>
    </source>
</evidence>
<dbReference type="Pfam" id="PF02826">
    <property type="entry name" value="2-Hacid_dh_C"/>
    <property type="match status" value="1"/>
</dbReference>
<sequence length="41" mass="4474">MVINTSRGALIDSQAAIDALKNQKIGSLGMDVYEKRTRPVL</sequence>
<keyword evidence="5" id="KW-1185">Reference proteome</keyword>
<dbReference type="Proteomes" id="UP000248731">
    <property type="component" value="Chromosome 1"/>
</dbReference>
<dbReference type="AlphaFoldDB" id="A0A2X4TBU0"/>
<evidence type="ECO:0000313" key="5">
    <source>
        <dbReference type="Proteomes" id="UP000248731"/>
    </source>
</evidence>
<dbReference type="EMBL" id="LS483466">
    <property type="protein sequence ID" value="SQI24806.1"/>
    <property type="molecule type" value="Genomic_DNA"/>
</dbReference>
<reference evidence="4 5" key="1">
    <citation type="submission" date="2018-06" db="EMBL/GenBank/DDBJ databases">
        <authorList>
            <consortium name="Pathogen Informatics"/>
            <person name="Doyle S."/>
        </authorList>
    </citation>
    <scope>NUCLEOTIDE SEQUENCE [LARGE SCALE GENOMIC DNA]</scope>
    <source>
        <strain evidence="4 5">NCTC7307</strain>
    </source>
</reference>
<dbReference type="InterPro" id="IPR058205">
    <property type="entry name" value="D-LDH-like"/>
</dbReference>